<dbReference type="InterPro" id="IPR002371">
    <property type="entry name" value="FlgK"/>
</dbReference>
<feature type="coiled-coil region" evidence="8">
    <location>
        <begin position="168"/>
        <end position="195"/>
    </location>
</feature>
<evidence type="ECO:0000256" key="7">
    <source>
        <dbReference type="RuleBase" id="RU362065"/>
    </source>
</evidence>
<dbReference type="RefSeq" id="WP_012904676.1">
    <property type="nucleotide sequence ID" value="NZ_CAJTBI010000042.1"/>
</dbReference>
<dbReference type="GO" id="GO:0044780">
    <property type="term" value="P:bacterial-type flagellum assembly"/>
    <property type="evidence" value="ECO:0007669"/>
    <property type="project" value="InterPro"/>
</dbReference>
<evidence type="ECO:0000256" key="6">
    <source>
        <dbReference type="ARBA" id="ARBA00023143"/>
    </source>
</evidence>
<dbReference type="NCBIfam" id="TIGR02492">
    <property type="entry name" value="flgK_ends"/>
    <property type="match status" value="1"/>
</dbReference>
<dbReference type="OMA" id="DQYEVAQ"/>
<feature type="domain" description="Flagellar basal-body/hook protein C-terminal" evidence="9">
    <location>
        <begin position="414"/>
        <end position="452"/>
    </location>
</feature>
<dbReference type="PANTHER" id="PTHR30033">
    <property type="entry name" value="FLAGELLAR HOOK-ASSOCIATED PROTEIN 1"/>
    <property type="match status" value="1"/>
</dbReference>
<keyword evidence="11" id="KW-0966">Cell projection</keyword>
<dbReference type="SUPFAM" id="SSF64518">
    <property type="entry name" value="Phase 1 flagellin"/>
    <property type="match status" value="1"/>
</dbReference>
<dbReference type="InterPro" id="IPR010930">
    <property type="entry name" value="Flg_bb/hook_C_dom"/>
</dbReference>
<evidence type="ECO:0000313" key="11">
    <source>
        <dbReference type="EMBL" id="QBY31550.1"/>
    </source>
</evidence>
<evidence type="ECO:0000259" key="10">
    <source>
        <dbReference type="Pfam" id="PF22638"/>
    </source>
</evidence>
<sequence>MDMINIGYSGASTAQVELNVTAQNTANAMTDGYTRQVAVVSSIGASAGSPNSAGNGVQVDSIRRVSNQYQVNQVWYAASDYGYYSTRQEYLTQLETVLSDENSSLSGGFDNFFAALNEATTSPDDAALREQVLSESGALALRIDNTLAYIDSQSDEIVSQEQAMVTQINTLTSGIANYNKQIAQAEANGDNASALYDARDQMVEQLSGIMDVQVNIDDKGNYNVTLTNGQPLVSGQQSSTIALETSADGSRSMSLTFAGTTASMTTDTGGSLGALFDYQNQVLTPLSDTINSMAAQFADAVNSQLAQGYDLNGNPGEPLFIYDAASSDGPLVVNPDITADKLAFSSSPDESGNSDNLQALIAISTRPLEIANLGEVSVGEACSAIISNIGIFSQQNQTEAQAAANVYSEAQNQQSSVSMDEEAVNLITYQQIYEANLKVISAGAEIFDSVLEMCN</sequence>
<evidence type="ECO:0000256" key="8">
    <source>
        <dbReference type="SAM" id="Coils"/>
    </source>
</evidence>
<dbReference type="AlphaFoldDB" id="A0A482PVA6"/>
<keyword evidence="11" id="KW-0282">Flagellum</keyword>
<comment type="similarity">
    <text evidence="3 7">Belongs to the flagella basal body rod proteins family.</text>
</comment>
<keyword evidence="6 7" id="KW-0975">Bacterial flagellum</keyword>
<evidence type="ECO:0000256" key="2">
    <source>
        <dbReference type="ARBA" id="ARBA00004613"/>
    </source>
</evidence>
<dbReference type="EMBL" id="CP038008">
    <property type="protein sequence ID" value="QBY31550.1"/>
    <property type="molecule type" value="Genomic_DNA"/>
</dbReference>
<proteinExistence type="inferred from homology"/>
<reference evidence="11" key="1">
    <citation type="submission" date="2019-03" db="EMBL/GenBank/DDBJ databases">
        <title>Complete genome sequence of enteropathogenic Citrobacter rodentium strain DBS100.</title>
        <authorList>
            <person name="Popov G."/>
            <person name="Fiebig A."/>
            <person name="Shideler S."/>
            <person name="Coombes B."/>
            <person name="Savchenko A."/>
        </authorList>
    </citation>
    <scope>NUCLEOTIDE SEQUENCE</scope>
    <source>
        <strain evidence="11">DBS100</strain>
    </source>
</reference>
<evidence type="ECO:0000256" key="4">
    <source>
        <dbReference type="ARBA" id="ARBA00016244"/>
    </source>
</evidence>
<evidence type="ECO:0000256" key="1">
    <source>
        <dbReference type="ARBA" id="ARBA00004365"/>
    </source>
</evidence>
<dbReference type="GO" id="GO:0005198">
    <property type="term" value="F:structural molecule activity"/>
    <property type="evidence" value="ECO:0007669"/>
    <property type="project" value="UniProtKB-UniRule"/>
</dbReference>
<evidence type="ECO:0000259" key="9">
    <source>
        <dbReference type="Pfam" id="PF06429"/>
    </source>
</evidence>
<dbReference type="Pfam" id="PF06429">
    <property type="entry name" value="Flg_bbr_C"/>
    <property type="match status" value="1"/>
</dbReference>
<dbReference type="PRINTS" id="PR01005">
    <property type="entry name" value="FLGHOOKAP1"/>
</dbReference>
<protein>
    <recommendedName>
        <fullName evidence="4 7">Flagellar hook-associated protein 1</fullName>
        <shortName evidence="7">HAP1</shortName>
    </recommendedName>
</protein>
<evidence type="ECO:0000256" key="5">
    <source>
        <dbReference type="ARBA" id="ARBA00022525"/>
    </source>
</evidence>
<dbReference type="InterPro" id="IPR053927">
    <property type="entry name" value="FlgK_helical"/>
</dbReference>
<feature type="domain" description="Flagellar hook-associated protein FlgK helical" evidence="10">
    <location>
        <begin position="91"/>
        <end position="320"/>
    </location>
</feature>
<evidence type="ECO:0000256" key="3">
    <source>
        <dbReference type="ARBA" id="ARBA00009677"/>
    </source>
</evidence>
<keyword evidence="8" id="KW-0175">Coiled coil</keyword>
<dbReference type="PANTHER" id="PTHR30033:SF1">
    <property type="entry name" value="FLAGELLAR HOOK-ASSOCIATED PROTEIN 1"/>
    <property type="match status" value="1"/>
</dbReference>
<name>A0A482PVA6_CITRO</name>
<dbReference type="GO" id="GO:0005576">
    <property type="term" value="C:extracellular region"/>
    <property type="evidence" value="ECO:0007669"/>
    <property type="project" value="UniProtKB-SubCell"/>
</dbReference>
<keyword evidence="5 7" id="KW-0964">Secreted</keyword>
<accession>A0A482PVA6</accession>
<gene>
    <name evidence="7 11" type="primary">flgK</name>
    <name evidence="11" type="ORF">E2R62_23850</name>
</gene>
<comment type="subcellular location">
    <subcellularLocation>
        <location evidence="1 7">Bacterial flagellum</location>
    </subcellularLocation>
    <subcellularLocation>
        <location evidence="2 7">Secreted</location>
    </subcellularLocation>
</comment>
<organism evidence="11">
    <name type="scientific">Citrobacter rodentium</name>
    <dbReference type="NCBI Taxonomy" id="67825"/>
    <lineage>
        <taxon>Bacteria</taxon>
        <taxon>Pseudomonadati</taxon>
        <taxon>Pseudomonadota</taxon>
        <taxon>Gammaproteobacteria</taxon>
        <taxon>Enterobacterales</taxon>
        <taxon>Enterobacteriaceae</taxon>
        <taxon>Citrobacter</taxon>
    </lineage>
</organism>
<dbReference type="Pfam" id="PF22638">
    <property type="entry name" value="FlgK_D1"/>
    <property type="match status" value="1"/>
</dbReference>
<dbReference type="GO" id="GO:0009424">
    <property type="term" value="C:bacterial-type flagellum hook"/>
    <property type="evidence" value="ECO:0007669"/>
    <property type="project" value="UniProtKB-UniRule"/>
</dbReference>
<keyword evidence="11" id="KW-0969">Cilium</keyword>